<dbReference type="PANTHER" id="PTHR43531">
    <property type="entry name" value="PROTEIN ICFG"/>
    <property type="match status" value="1"/>
</dbReference>
<dbReference type="GO" id="GO:0004888">
    <property type="term" value="F:transmembrane signaling receptor activity"/>
    <property type="evidence" value="ECO:0007669"/>
    <property type="project" value="InterPro"/>
</dbReference>
<dbReference type="FunFam" id="1.10.287.950:FF:000001">
    <property type="entry name" value="Methyl-accepting chemotaxis sensory transducer"/>
    <property type="match status" value="1"/>
</dbReference>
<feature type="transmembrane region" description="Helical" evidence="5">
    <location>
        <begin position="182"/>
        <end position="204"/>
    </location>
</feature>
<evidence type="ECO:0000259" key="6">
    <source>
        <dbReference type="PROSITE" id="PS50111"/>
    </source>
</evidence>
<organism evidence="8 9">
    <name type="scientific">Trinickia dinghuensis</name>
    <dbReference type="NCBI Taxonomy" id="2291023"/>
    <lineage>
        <taxon>Bacteria</taxon>
        <taxon>Pseudomonadati</taxon>
        <taxon>Pseudomonadota</taxon>
        <taxon>Betaproteobacteria</taxon>
        <taxon>Burkholderiales</taxon>
        <taxon>Burkholderiaceae</taxon>
        <taxon>Trinickia</taxon>
    </lineage>
</organism>
<feature type="domain" description="Methyl-accepting transducer" evidence="6">
    <location>
        <begin position="266"/>
        <end position="495"/>
    </location>
</feature>
<dbReference type="InterPro" id="IPR004090">
    <property type="entry name" value="Chemotax_Me-accpt_rcpt"/>
</dbReference>
<keyword evidence="5" id="KW-0472">Membrane</keyword>
<keyword evidence="9" id="KW-1185">Reference proteome</keyword>
<dbReference type="EMBL" id="QRGA01000001">
    <property type="protein sequence ID" value="RDV00416.1"/>
    <property type="molecule type" value="Genomic_DNA"/>
</dbReference>
<evidence type="ECO:0000259" key="7">
    <source>
        <dbReference type="PROSITE" id="PS50885"/>
    </source>
</evidence>
<dbReference type="PROSITE" id="PS50885">
    <property type="entry name" value="HAMP"/>
    <property type="match status" value="1"/>
</dbReference>
<proteinExistence type="inferred from homology"/>
<dbReference type="InterPro" id="IPR003660">
    <property type="entry name" value="HAMP_dom"/>
</dbReference>
<comment type="similarity">
    <text evidence="3">Belongs to the methyl-accepting chemotaxis (MCP) protein family.</text>
</comment>
<dbReference type="GO" id="GO:0007165">
    <property type="term" value="P:signal transduction"/>
    <property type="evidence" value="ECO:0007669"/>
    <property type="project" value="UniProtKB-KW"/>
</dbReference>
<name>A0A3D8K683_9BURK</name>
<dbReference type="Proteomes" id="UP000256838">
    <property type="component" value="Unassembled WGS sequence"/>
</dbReference>
<comment type="subcellular location">
    <subcellularLocation>
        <location evidence="1">Membrane</location>
    </subcellularLocation>
</comment>
<evidence type="ECO:0000256" key="4">
    <source>
        <dbReference type="PROSITE-ProRule" id="PRU00284"/>
    </source>
</evidence>
<dbReference type="SMART" id="SM00283">
    <property type="entry name" value="MA"/>
    <property type="match status" value="1"/>
</dbReference>
<dbReference type="Pfam" id="PF00015">
    <property type="entry name" value="MCPsignal"/>
    <property type="match status" value="1"/>
</dbReference>
<evidence type="ECO:0000256" key="1">
    <source>
        <dbReference type="ARBA" id="ARBA00004370"/>
    </source>
</evidence>
<evidence type="ECO:0000256" key="5">
    <source>
        <dbReference type="SAM" id="Phobius"/>
    </source>
</evidence>
<dbReference type="PANTHER" id="PTHR43531:SF14">
    <property type="entry name" value="METHYL-ACCEPTING CHEMOTAXIS PROTEIN I-RELATED"/>
    <property type="match status" value="1"/>
</dbReference>
<protein>
    <submittedName>
        <fullName evidence="8">Methyl-accepting chemotaxis protein</fullName>
    </submittedName>
</protein>
<dbReference type="AlphaFoldDB" id="A0A3D8K683"/>
<sequence length="510" mass="53358">MKLTHQLPLALGCALLVTSGAGLFGVAQMNNAASTFEQLIKVDDAQAREVDDALVAFKNQVQNSKDIVLRGKDPKQFDKYWSQFQKYEEAAQTVTEKLAGELPPGEARTKIERFNVLHKAMGKSIRDAIEQFKASGFDIAVGDQAMSGLDRDSAITLRESGAAIVKRTSAAIEVAKARQKRALAACLGVMAAVMLGGIALALAFSRAITRKLGGEPDDARQAARQIATGNLTVDLPLRPGDDDSLMAAMQDMVTALRGIVGQVRGASDAIATSSAQIASGNAYLSERTEEQASALEQTAASMEQFGAAVKQNAENALAANALAADASSIATQGGNVVGTVVETMKGIDESSRRIGDIVGIINDLAAQTNILALNAAVEAARAGEQGRGFAVVAAEVRALAQRSAQAAHEIRTLIASSVERVGHGSAYANDAGATMTQIVGAIQRVSIIVDEISRASAEQSVGVEQVGDAVNQMDQATQQNAALVEESAAAAESLKQQSAQLIECVARFRL</sequence>
<keyword evidence="4" id="KW-0807">Transducer</keyword>
<dbReference type="SUPFAM" id="SSF58104">
    <property type="entry name" value="Methyl-accepting chemotaxis protein (MCP) signaling domain"/>
    <property type="match status" value="1"/>
</dbReference>
<reference evidence="8 9" key="1">
    <citation type="submission" date="2018-08" db="EMBL/GenBank/DDBJ databases">
        <title>Paraburkholderia sp. DHOM06 isolated from forest soil.</title>
        <authorList>
            <person name="Gao Z.-H."/>
            <person name="Qiu L.-H."/>
        </authorList>
    </citation>
    <scope>NUCLEOTIDE SEQUENCE [LARGE SCALE GENOMIC DNA]</scope>
    <source>
        <strain evidence="8 9">DHOM06</strain>
    </source>
</reference>
<evidence type="ECO:0000313" key="9">
    <source>
        <dbReference type="Proteomes" id="UP000256838"/>
    </source>
</evidence>
<dbReference type="CDD" id="cd11386">
    <property type="entry name" value="MCP_signal"/>
    <property type="match status" value="1"/>
</dbReference>
<evidence type="ECO:0000256" key="3">
    <source>
        <dbReference type="ARBA" id="ARBA00029447"/>
    </source>
</evidence>
<accession>A0A3D8K683</accession>
<dbReference type="GO" id="GO:0006935">
    <property type="term" value="P:chemotaxis"/>
    <property type="evidence" value="ECO:0007669"/>
    <property type="project" value="InterPro"/>
</dbReference>
<evidence type="ECO:0000313" key="8">
    <source>
        <dbReference type="EMBL" id="RDV00416.1"/>
    </source>
</evidence>
<gene>
    <name evidence="8" type="ORF">DWV00_01055</name>
</gene>
<dbReference type="PROSITE" id="PS50111">
    <property type="entry name" value="CHEMOTAXIS_TRANSDUC_2"/>
    <property type="match status" value="1"/>
</dbReference>
<dbReference type="Gene3D" id="1.10.287.950">
    <property type="entry name" value="Methyl-accepting chemotaxis protein"/>
    <property type="match status" value="1"/>
</dbReference>
<dbReference type="PRINTS" id="PR00260">
    <property type="entry name" value="CHEMTRNSDUCR"/>
</dbReference>
<dbReference type="InterPro" id="IPR051310">
    <property type="entry name" value="MCP_chemotaxis"/>
</dbReference>
<dbReference type="RefSeq" id="WP_115531685.1">
    <property type="nucleotide sequence ID" value="NZ_QRGA01000001.1"/>
</dbReference>
<dbReference type="GO" id="GO:0005886">
    <property type="term" value="C:plasma membrane"/>
    <property type="evidence" value="ECO:0007669"/>
    <property type="project" value="TreeGrafter"/>
</dbReference>
<keyword evidence="2" id="KW-0488">Methylation</keyword>
<feature type="domain" description="HAMP" evidence="7">
    <location>
        <begin position="220"/>
        <end position="261"/>
    </location>
</feature>
<evidence type="ECO:0000256" key="2">
    <source>
        <dbReference type="ARBA" id="ARBA00022481"/>
    </source>
</evidence>
<keyword evidence="5" id="KW-1133">Transmembrane helix</keyword>
<comment type="caution">
    <text evidence="8">The sequence shown here is derived from an EMBL/GenBank/DDBJ whole genome shotgun (WGS) entry which is preliminary data.</text>
</comment>
<keyword evidence="5" id="KW-0812">Transmembrane</keyword>
<dbReference type="InterPro" id="IPR004089">
    <property type="entry name" value="MCPsignal_dom"/>
</dbReference>